<accession>A0A9D2M0N9</accession>
<dbReference type="GO" id="GO:0033178">
    <property type="term" value="C:proton-transporting two-sector ATPase complex, catalytic domain"/>
    <property type="evidence" value="ECO:0007669"/>
    <property type="project" value="InterPro"/>
</dbReference>
<dbReference type="CDD" id="cd06503">
    <property type="entry name" value="ATP-synt_Fo_b"/>
    <property type="match status" value="1"/>
</dbReference>
<dbReference type="InterPro" id="IPR002842">
    <property type="entry name" value="ATPase_V1_Esu"/>
</dbReference>
<keyword evidence="4" id="KW-0175">Coiled coil</keyword>
<organism evidence="5 6">
    <name type="scientific">Candidatus Acutalibacter ornithocaccae</name>
    <dbReference type="NCBI Taxonomy" id="2838416"/>
    <lineage>
        <taxon>Bacteria</taxon>
        <taxon>Bacillati</taxon>
        <taxon>Bacillota</taxon>
        <taxon>Clostridia</taxon>
        <taxon>Eubacteriales</taxon>
        <taxon>Acutalibacteraceae</taxon>
        <taxon>Acutalibacter</taxon>
    </lineage>
</organism>
<feature type="coiled-coil region" evidence="4">
    <location>
        <begin position="23"/>
        <end position="54"/>
    </location>
</feature>
<comment type="caution">
    <text evidence="5">The sequence shown here is derived from an EMBL/GenBank/DDBJ whole genome shotgun (WGS) entry which is preliminary data.</text>
</comment>
<evidence type="ECO:0000256" key="2">
    <source>
        <dbReference type="ARBA" id="ARBA00022448"/>
    </source>
</evidence>
<dbReference type="EMBL" id="DWXZ01000249">
    <property type="protein sequence ID" value="HJB38695.1"/>
    <property type="molecule type" value="Genomic_DNA"/>
</dbReference>
<sequence>MTGLEAILAHIKQEAQAEAQGLLDAAQAEAQATLERAQEEAQRRSQAILEEAQKGADAIRERAESAALLEKRDGLLRCKQQLIREALGQVCQELEQAPAQEYFSLLLELVGRWAQPGDGVLYLNARDLQRLPQGFQEELERIAPQGKIALSSQPRQLESGFVLAYGPVELDCTFPALFQEAYDQLRDAAGAILFAPAGAKEEP</sequence>
<proteinExistence type="inferred from homology"/>
<dbReference type="Gene3D" id="3.30.2320.30">
    <property type="entry name" value="ATP synthase, E subunit, C-terminal"/>
    <property type="match status" value="1"/>
</dbReference>
<name>A0A9D2M0N9_9FIRM</name>
<protein>
    <submittedName>
        <fullName evidence="5">V-type ATP synthase subunit E</fullName>
    </submittedName>
</protein>
<dbReference type="SUPFAM" id="SSF160527">
    <property type="entry name" value="V-type ATPase subunit E-like"/>
    <property type="match status" value="1"/>
</dbReference>
<dbReference type="Proteomes" id="UP000824214">
    <property type="component" value="Unassembled WGS sequence"/>
</dbReference>
<reference evidence="5" key="2">
    <citation type="submission" date="2021-04" db="EMBL/GenBank/DDBJ databases">
        <authorList>
            <person name="Gilroy R."/>
        </authorList>
    </citation>
    <scope>NUCLEOTIDE SEQUENCE</scope>
    <source>
        <strain evidence="5">ChiBcolR8-3208</strain>
    </source>
</reference>
<dbReference type="Gene3D" id="1.20.5.620">
    <property type="entry name" value="F1F0 ATP synthase subunit B, membrane domain"/>
    <property type="match status" value="1"/>
</dbReference>
<dbReference type="AlphaFoldDB" id="A0A9D2M0N9"/>
<comment type="similarity">
    <text evidence="1">Belongs to the V-ATPase E subunit family.</text>
</comment>
<evidence type="ECO:0000313" key="6">
    <source>
        <dbReference type="Proteomes" id="UP000824214"/>
    </source>
</evidence>
<gene>
    <name evidence="5" type="ORF">H9942_11625</name>
</gene>
<keyword evidence="2" id="KW-0813">Transport</keyword>
<dbReference type="InterPro" id="IPR038495">
    <property type="entry name" value="ATPase_E_C"/>
</dbReference>
<keyword evidence="3" id="KW-0406">Ion transport</keyword>
<dbReference type="GO" id="GO:0046961">
    <property type="term" value="F:proton-transporting ATPase activity, rotational mechanism"/>
    <property type="evidence" value="ECO:0007669"/>
    <property type="project" value="InterPro"/>
</dbReference>
<evidence type="ECO:0000256" key="1">
    <source>
        <dbReference type="ARBA" id="ARBA00005901"/>
    </source>
</evidence>
<evidence type="ECO:0000313" key="5">
    <source>
        <dbReference type="EMBL" id="HJB38695.1"/>
    </source>
</evidence>
<reference evidence="5" key="1">
    <citation type="journal article" date="2021" name="PeerJ">
        <title>Extensive microbial diversity within the chicken gut microbiome revealed by metagenomics and culture.</title>
        <authorList>
            <person name="Gilroy R."/>
            <person name="Ravi A."/>
            <person name="Getino M."/>
            <person name="Pursley I."/>
            <person name="Horton D.L."/>
            <person name="Alikhan N.F."/>
            <person name="Baker D."/>
            <person name="Gharbi K."/>
            <person name="Hall N."/>
            <person name="Watson M."/>
            <person name="Adriaenssens E.M."/>
            <person name="Foster-Nyarko E."/>
            <person name="Jarju S."/>
            <person name="Secka A."/>
            <person name="Antonio M."/>
            <person name="Oren A."/>
            <person name="Chaudhuri R.R."/>
            <person name="La Ragione R."/>
            <person name="Hildebrand F."/>
            <person name="Pallen M.J."/>
        </authorList>
    </citation>
    <scope>NUCLEOTIDE SEQUENCE</scope>
    <source>
        <strain evidence="5">ChiBcolR8-3208</strain>
    </source>
</reference>
<dbReference type="Pfam" id="PF01991">
    <property type="entry name" value="vATP-synt_E"/>
    <property type="match status" value="1"/>
</dbReference>
<evidence type="ECO:0000256" key="4">
    <source>
        <dbReference type="SAM" id="Coils"/>
    </source>
</evidence>
<evidence type="ECO:0000256" key="3">
    <source>
        <dbReference type="ARBA" id="ARBA00023065"/>
    </source>
</evidence>